<reference evidence="2" key="1">
    <citation type="submission" date="2022-10" db="EMBL/GenBank/DDBJ databases">
        <title>Catenovulum adriacola sp. nov. isolated in the Harbour of Susak.</title>
        <authorList>
            <person name="Schoch T."/>
            <person name="Reich S.J."/>
            <person name="Stoeferle S."/>
            <person name="Flaiz M."/>
            <person name="Kazda M."/>
            <person name="Riedel C.U."/>
            <person name="Duerre P."/>
        </authorList>
    </citation>
    <scope>NUCLEOTIDE SEQUENCE</scope>
    <source>
        <strain evidence="2">TS8</strain>
    </source>
</reference>
<feature type="transmembrane region" description="Helical" evidence="1">
    <location>
        <begin position="124"/>
        <end position="148"/>
    </location>
</feature>
<dbReference type="EMBL" id="CP109965">
    <property type="protein sequence ID" value="WAJ70996.1"/>
    <property type="molecule type" value="Genomic_DNA"/>
</dbReference>
<sequence length="263" mass="29733">MSHTMRKEENALHDNELGRVIPCNELDWSDPFTWLKLAMVDLTRAPLVTLFYGIIFTLIPMGIVYLVSLTENHLVIAPALVCFMLLGPFLAAGLYDASWEFGKGRKPSLWHSIKAIHRNSVHEWAFAVLLLVIMIFWLRIASLIHAFYPPFISNDFSELIPFLVIGSGVGALLAMFVFTISAFTQPILIERKVDLMTAVLSSINAVWSNKLVMILWAAIIFVGVLIGFLTNFIAFIVIMPLLGFATWHGYLDTITTKRKRNFM</sequence>
<name>A0ABY7AQP6_9ALTE</name>
<proteinExistence type="predicted"/>
<dbReference type="InterPro" id="IPR018692">
    <property type="entry name" value="DUF2189"/>
</dbReference>
<evidence type="ECO:0000256" key="1">
    <source>
        <dbReference type="SAM" id="Phobius"/>
    </source>
</evidence>
<organism evidence="2 3">
    <name type="scientific">Catenovulum adriaticum</name>
    <dbReference type="NCBI Taxonomy" id="2984846"/>
    <lineage>
        <taxon>Bacteria</taxon>
        <taxon>Pseudomonadati</taxon>
        <taxon>Pseudomonadota</taxon>
        <taxon>Gammaproteobacteria</taxon>
        <taxon>Alteromonadales</taxon>
        <taxon>Alteromonadaceae</taxon>
        <taxon>Catenovulum</taxon>
    </lineage>
</organism>
<dbReference type="Proteomes" id="UP001163726">
    <property type="component" value="Chromosome"/>
</dbReference>
<dbReference type="Pfam" id="PF09955">
    <property type="entry name" value="DUF2189"/>
    <property type="match status" value="1"/>
</dbReference>
<evidence type="ECO:0000313" key="2">
    <source>
        <dbReference type="EMBL" id="WAJ70996.1"/>
    </source>
</evidence>
<feature type="transmembrane region" description="Helical" evidence="1">
    <location>
        <begin position="232"/>
        <end position="251"/>
    </location>
</feature>
<protein>
    <submittedName>
        <fullName evidence="2">DUF2189 domain-containing protein</fullName>
    </submittedName>
</protein>
<accession>A0ABY7AQP6</accession>
<feature type="transmembrane region" description="Helical" evidence="1">
    <location>
        <begin position="45"/>
        <end position="68"/>
    </location>
</feature>
<evidence type="ECO:0000313" key="3">
    <source>
        <dbReference type="Proteomes" id="UP001163726"/>
    </source>
</evidence>
<dbReference type="RefSeq" id="WP_268075461.1">
    <property type="nucleotide sequence ID" value="NZ_CP109965.1"/>
</dbReference>
<feature type="transmembrane region" description="Helical" evidence="1">
    <location>
        <begin position="205"/>
        <end position="226"/>
    </location>
</feature>
<keyword evidence="3" id="KW-1185">Reference proteome</keyword>
<keyword evidence="1" id="KW-1133">Transmembrane helix</keyword>
<keyword evidence="1" id="KW-0472">Membrane</keyword>
<feature type="transmembrane region" description="Helical" evidence="1">
    <location>
        <begin position="74"/>
        <end position="95"/>
    </location>
</feature>
<gene>
    <name evidence="2" type="ORF">OLW01_04115</name>
</gene>
<keyword evidence="1" id="KW-0812">Transmembrane</keyword>
<feature type="transmembrane region" description="Helical" evidence="1">
    <location>
        <begin position="160"/>
        <end position="184"/>
    </location>
</feature>